<dbReference type="PRINTS" id="PR00019">
    <property type="entry name" value="LEURICHRPT"/>
</dbReference>
<protein>
    <recommendedName>
        <fullName evidence="7">Ig-like domain-containing protein</fullName>
    </recommendedName>
</protein>
<keyword evidence="5" id="KW-1133">Transmembrane helix</keyword>
<gene>
    <name evidence="8" type="ORF">J437_LFUL011721</name>
</gene>
<dbReference type="Proteomes" id="UP000792457">
    <property type="component" value="Unassembled WGS sequence"/>
</dbReference>
<dbReference type="Pfam" id="PF13855">
    <property type="entry name" value="LRR_8"/>
    <property type="match status" value="3"/>
</dbReference>
<feature type="chain" id="PRO_5035468367" description="Ig-like domain-containing protein" evidence="6">
    <location>
        <begin position="37"/>
        <end position="968"/>
    </location>
</feature>
<evidence type="ECO:0000256" key="2">
    <source>
        <dbReference type="ARBA" id="ARBA00022729"/>
    </source>
</evidence>
<name>A0A8K0KFD8_LADFU</name>
<dbReference type="PROSITE" id="PS51450">
    <property type="entry name" value="LRR"/>
    <property type="match status" value="3"/>
</dbReference>
<keyword evidence="1" id="KW-0433">Leucine-rich repeat</keyword>
<dbReference type="FunFam" id="3.80.10.10:FF:001164">
    <property type="entry name" value="GH01279p"/>
    <property type="match status" value="1"/>
</dbReference>
<keyword evidence="5" id="KW-0812">Transmembrane</keyword>
<dbReference type="InterPro" id="IPR003599">
    <property type="entry name" value="Ig_sub"/>
</dbReference>
<dbReference type="GO" id="GO:0005886">
    <property type="term" value="C:plasma membrane"/>
    <property type="evidence" value="ECO:0007669"/>
    <property type="project" value="TreeGrafter"/>
</dbReference>
<sequence>MITGGRRAGVRGWCPVPRSPLVALLLLALLAAITSATPTSTPTQHHAHHPPANNPCPAHCHCLRGHKSLPVTISCFGRLYEGIEVPQGTVHLVFEDIFVDGKITRDTFQGLDSLKFVSWQHSEIREINSRAFSHLRFLEHLDLSNNRIEKLHGQAFEGLTSIRSLNLTGNLLQNLPRDLFAGLDHLEVVFLSRNALTELPFQLFSPLRHLLTLDLSHNLLTYLSDNFFSPNKNLVSLLLNGNQNLALSTRTFGDLRDLKTLELSNASISEIPEGLFYGLNDLQYLNLGNNSVSVFPDDSFRDLEHLLWLNLGMNPISDLGIKPFHNCLELETLIIEGSNLTVLRDTDVLGLTSLKVLIVRKNPFLKEIEKYTFDRTPRLAYLDLGHNNLTHIPKSFSGLSLLQEVFVGENPWVCDCRFQWFANWREGPGKNVTMVPSDLSCELNYNRQVNSIPPNMIETLQNLKCARLNLLRVSPVAGQQFRIGSSALLECHLDGWPAPSVTWQTPTGLTFHWTPNAELSPNPYAKHPQAHYSNMSEIEDPRVRILQNGTLFIESVLRLDCGRYTCFASNPVSNITVQVKLSIDPVTIHEIKVMSIIVGFAAALAFLLITLIVQLVIYIFRRCGWTVCCQNDTVSPRAKQIYQMLETIEQYKSQQLERLRQNYTDQVHKIKENCTQQVEWIRESYQGQVKHLKDIRDYGTQHLTTIRDQYYDQVKRVREYSTGQLNWVRENYVFQRNRIRKFSAHQVLRLRETCKYQQQTLNKLLENLPNLYLDNCRTGGGVGDVADFSEFRPPRVPPPIIPHQPPLDLSAAVAAAFRDIAPIEDDTQSRLSIYYTPTELSVDGLTFSPESERSAIGTVAEKDDPPPYEEHTSPYCTPIAKRVVTPHKRSKHQRGSSVSFSIDEEPCSVFQSQHNSPGISAGQGKAISDVEQDRIEHEVKEEKAEESIEVAVKSDNDGDQIIKCETAL</sequence>
<feature type="domain" description="Ig-like" evidence="7">
    <location>
        <begin position="454"/>
        <end position="582"/>
    </location>
</feature>
<evidence type="ECO:0000313" key="8">
    <source>
        <dbReference type="EMBL" id="KAG8231328.1"/>
    </source>
</evidence>
<proteinExistence type="predicted"/>
<dbReference type="PANTHER" id="PTHR24369:SF210">
    <property type="entry name" value="CHAOPTIN-RELATED"/>
    <property type="match status" value="1"/>
</dbReference>
<feature type="transmembrane region" description="Helical" evidence="5">
    <location>
        <begin position="593"/>
        <end position="620"/>
    </location>
</feature>
<dbReference type="InterPro" id="IPR003598">
    <property type="entry name" value="Ig_sub2"/>
</dbReference>
<keyword evidence="2 6" id="KW-0732">Signal</keyword>
<evidence type="ECO:0000256" key="1">
    <source>
        <dbReference type="ARBA" id="ARBA00022614"/>
    </source>
</evidence>
<dbReference type="Gene3D" id="2.60.40.10">
    <property type="entry name" value="Immunoglobulins"/>
    <property type="match status" value="1"/>
</dbReference>
<dbReference type="AlphaFoldDB" id="A0A8K0KFD8"/>
<dbReference type="SUPFAM" id="SSF52058">
    <property type="entry name" value="L domain-like"/>
    <property type="match status" value="1"/>
</dbReference>
<evidence type="ECO:0000313" key="9">
    <source>
        <dbReference type="Proteomes" id="UP000792457"/>
    </source>
</evidence>
<organism evidence="8 9">
    <name type="scientific">Ladona fulva</name>
    <name type="common">Scarce chaser dragonfly</name>
    <name type="synonym">Libellula fulva</name>
    <dbReference type="NCBI Taxonomy" id="123851"/>
    <lineage>
        <taxon>Eukaryota</taxon>
        <taxon>Metazoa</taxon>
        <taxon>Ecdysozoa</taxon>
        <taxon>Arthropoda</taxon>
        <taxon>Hexapoda</taxon>
        <taxon>Insecta</taxon>
        <taxon>Pterygota</taxon>
        <taxon>Palaeoptera</taxon>
        <taxon>Odonata</taxon>
        <taxon>Epiprocta</taxon>
        <taxon>Anisoptera</taxon>
        <taxon>Libelluloidea</taxon>
        <taxon>Libellulidae</taxon>
        <taxon>Ladona</taxon>
    </lineage>
</organism>
<evidence type="ECO:0000256" key="5">
    <source>
        <dbReference type="SAM" id="Phobius"/>
    </source>
</evidence>
<dbReference type="InterPro" id="IPR050541">
    <property type="entry name" value="LRR_TM_domain-containing"/>
</dbReference>
<dbReference type="SUPFAM" id="SSF48726">
    <property type="entry name" value="Immunoglobulin"/>
    <property type="match status" value="1"/>
</dbReference>
<comment type="caution">
    <text evidence="8">The sequence shown here is derived from an EMBL/GenBank/DDBJ whole genome shotgun (WGS) entry which is preliminary data.</text>
</comment>
<keyword evidence="4" id="KW-1015">Disulfide bond</keyword>
<reference evidence="8" key="2">
    <citation type="submission" date="2017-10" db="EMBL/GenBank/DDBJ databases">
        <title>Ladona fulva Genome sequencing and assembly.</title>
        <authorList>
            <person name="Murali S."/>
            <person name="Richards S."/>
            <person name="Bandaranaike D."/>
            <person name="Bellair M."/>
            <person name="Blankenburg K."/>
            <person name="Chao H."/>
            <person name="Dinh H."/>
            <person name="Doddapaneni H."/>
            <person name="Dugan-Rocha S."/>
            <person name="Elkadiri S."/>
            <person name="Gnanaolivu R."/>
            <person name="Hernandez B."/>
            <person name="Skinner E."/>
            <person name="Javaid M."/>
            <person name="Lee S."/>
            <person name="Li M."/>
            <person name="Ming W."/>
            <person name="Munidasa M."/>
            <person name="Muniz J."/>
            <person name="Nguyen L."/>
            <person name="Hughes D."/>
            <person name="Osuji N."/>
            <person name="Pu L.-L."/>
            <person name="Puazo M."/>
            <person name="Qu C."/>
            <person name="Quiroz J."/>
            <person name="Raj R."/>
            <person name="Weissenberger G."/>
            <person name="Xin Y."/>
            <person name="Zou X."/>
            <person name="Han Y."/>
            <person name="Worley K."/>
            <person name="Muzny D."/>
            <person name="Gibbs R."/>
        </authorList>
    </citation>
    <scope>NUCLEOTIDE SEQUENCE</scope>
    <source>
        <strain evidence="8">Sampled in the wild</strain>
    </source>
</reference>
<dbReference type="Pfam" id="PF13927">
    <property type="entry name" value="Ig_3"/>
    <property type="match status" value="1"/>
</dbReference>
<keyword evidence="9" id="KW-1185">Reference proteome</keyword>
<dbReference type="PROSITE" id="PS50835">
    <property type="entry name" value="IG_LIKE"/>
    <property type="match status" value="1"/>
</dbReference>
<dbReference type="SMART" id="SM00409">
    <property type="entry name" value="IG"/>
    <property type="match status" value="1"/>
</dbReference>
<dbReference type="InterPro" id="IPR003591">
    <property type="entry name" value="Leu-rich_rpt_typical-subtyp"/>
</dbReference>
<evidence type="ECO:0000259" key="7">
    <source>
        <dbReference type="PROSITE" id="PS50835"/>
    </source>
</evidence>
<evidence type="ECO:0000256" key="6">
    <source>
        <dbReference type="SAM" id="SignalP"/>
    </source>
</evidence>
<dbReference type="InterPro" id="IPR013783">
    <property type="entry name" value="Ig-like_fold"/>
</dbReference>
<accession>A0A8K0KFD8</accession>
<keyword evidence="5" id="KW-0472">Membrane</keyword>
<dbReference type="OrthoDB" id="10061535at2759"/>
<dbReference type="InterPro" id="IPR036179">
    <property type="entry name" value="Ig-like_dom_sf"/>
</dbReference>
<dbReference type="PANTHER" id="PTHR24369">
    <property type="entry name" value="ANTIGEN BSP, PUTATIVE-RELATED"/>
    <property type="match status" value="1"/>
</dbReference>
<dbReference type="EMBL" id="KZ308550">
    <property type="protein sequence ID" value="KAG8231328.1"/>
    <property type="molecule type" value="Genomic_DNA"/>
</dbReference>
<keyword evidence="3" id="KW-0677">Repeat</keyword>
<dbReference type="Gene3D" id="3.80.10.10">
    <property type="entry name" value="Ribonuclease Inhibitor"/>
    <property type="match status" value="2"/>
</dbReference>
<evidence type="ECO:0000256" key="4">
    <source>
        <dbReference type="ARBA" id="ARBA00023157"/>
    </source>
</evidence>
<evidence type="ECO:0000256" key="3">
    <source>
        <dbReference type="ARBA" id="ARBA00022737"/>
    </source>
</evidence>
<dbReference type="InterPro" id="IPR001611">
    <property type="entry name" value="Leu-rich_rpt"/>
</dbReference>
<feature type="signal peptide" evidence="6">
    <location>
        <begin position="1"/>
        <end position="36"/>
    </location>
</feature>
<dbReference type="SMART" id="SM00408">
    <property type="entry name" value="IGc2"/>
    <property type="match status" value="1"/>
</dbReference>
<dbReference type="InterPro" id="IPR032675">
    <property type="entry name" value="LRR_dom_sf"/>
</dbReference>
<dbReference type="SMART" id="SM00369">
    <property type="entry name" value="LRR_TYP"/>
    <property type="match status" value="9"/>
</dbReference>
<reference evidence="8" key="1">
    <citation type="submission" date="2013-04" db="EMBL/GenBank/DDBJ databases">
        <authorList>
            <person name="Qu J."/>
            <person name="Murali S.C."/>
            <person name="Bandaranaike D."/>
            <person name="Bellair M."/>
            <person name="Blankenburg K."/>
            <person name="Chao H."/>
            <person name="Dinh H."/>
            <person name="Doddapaneni H."/>
            <person name="Downs B."/>
            <person name="Dugan-Rocha S."/>
            <person name="Elkadiri S."/>
            <person name="Gnanaolivu R.D."/>
            <person name="Hernandez B."/>
            <person name="Javaid M."/>
            <person name="Jayaseelan J.C."/>
            <person name="Lee S."/>
            <person name="Li M."/>
            <person name="Ming W."/>
            <person name="Munidasa M."/>
            <person name="Muniz J."/>
            <person name="Nguyen L."/>
            <person name="Ongeri F."/>
            <person name="Osuji N."/>
            <person name="Pu L.-L."/>
            <person name="Puazo M."/>
            <person name="Qu C."/>
            <person name="Quiroz J."/>
            <person name="Raj R."/>
            <person name="Weissenberger G."/>
            <person name="Xin Y."/>
            <person name="Zou X."/>
            <person name="Han Y."/>
            <person name="Richards S."/>
            <person name="Worley K."/>
            <person name="Muzny D."/>
            <person name="Gibbs R."/>
        </authorList>
    </citation>
    <scope>NUCLEOTIDE SEQUENCE</scope>
    <source>
        <strain evidence="8">Sampled in the wild</strain>
    </source>
</reference>
<dbReference type="InterPro" id="IPR007110">
    <property type="entry name" value="Ig-like_dom"/>
</dbReference>